<keyword evidence="3" id="KW-0804">Transcription</keyword>
<evidence type="ECO:0000313" key="5">
    <source>
        <dbReference type="EMBL" id="ATZ22076.1"/>
    </source>
</evidence>
<reference evidence="5 7" key="1">
    <citation type="submission" date="2017-11" db="EMBL/GenBank/DDBJ databases">
        <title>Complete genome sequence of Streptomyces lavendulae subsp. lavendulae CCM 3239 (formerly 'Streptomyces aureofaciens CCM 3239'), the producer of the angucycline-type antibiotic auricin.</title>
        <authorList>
            <person name="Busche T."/>
            <person name="Novakova R."/>
            <person name="Al'Dilaimi A."/>
            <person name="Homerova D."/>
            <person name="Feckova L."/>
            <person name="Rezuchova B."/>
            <person name="Mingyar E."/>
            <person name="Csolleiova D."/>
            <person name="Bekeova C."/>
            <person name="Winkler A."/>
            <person name="Sevcikova B."/>
            <person name="Kalinowski J."/>
            <person name="Kormanec J."/>
            <person name="Ruckert C."/>
        </authorList>
    </citation>
    <scope>NUCLEOTIDE SEQUENCE [LARGE SCALE GENOMIC DNA]</scope>
    <source>
        <strain evidence="5 7">CCM 3239</strain>
    </source>
</reference>
<proteinExistence type="predicted"/>
<name>A0A2K8P5U0_STRLA</name>
<gene>
    <name evidence="5" type="ORF">SLAV_00730</name>
    <name evidence="6" type="ORF">SLAV_38660</name>
</gene>
<dbReference type="AlphaFoldDB" id="A0A2K8P5U0"/>
<dbReference type="InterPro" id="IPR018060">
    <property type="entry name" value="HTH_AraC"/>
</dbReference>
<accession>A0A2K8P5U0</accession>
<keyword evidence="2" id="KW-0238">DNA-binding</keyword>
<dbReference type="SMART" id="SM00342">
    <property type="entry name" value="HTH_ARAC"/>
    <property type="match status" value="1"/>
</dbReference>
<keyword evidence="7" id="KW-1185">Reference proteome</keyword>
<dbReference type="GO" id="GO:0043565">
    <property type="term" value="F:sequence-specific DNA binding"/>
    <property type="evidence" value="ECO:0007669"/>
    <property type="project" value="InterPro"/>
</dbReference>
<evidence type="ECO:0000256" key="1">
    <source>
        <dbReference type="ARBA" id="ARBA00023015"/>
    </source>
</evidence>
<evidence type="ECO:0000259" key="4">
    <source>
        <dbReference type="PROSITE" id="PS01124"/>
    </source>
</evidence>
<sequence length="288" mass="31623">MESTNRGEYVERRASERLRAQVVMYRGHRTAGRGPVRLTLPSATVTLILGWGDPLQLFHEARSAPESRATWHAMLAGLRTSSVKGGYPGVAEAVEVEFTPLGAYMCLGLPLHHLANDHVHPDEVLGTGWSARLTEQLIATPDWEGRWAVIENALARRMVDAPPPSPVVAEAWSQLRACHGQLSAKDLAATTGRGSRRLQVLFREQIGLPPQSVSRILRFQRALTLPPEACRSLADRATLCGYYDQAHMNRDFRDLVGLTPAQLCVLAESAVSRGNAPIDGRLANVFCH</sequence>
<evidence type="ECO:0000313" key="6">
    <source>
        <dbReference type="EMBL" id="ATZ29495.1"/>
    </source>
</evidence>
<dbReference type="PANTHER" id="PTHR46796:SF15">
    <property type="entry name" value="BLL1074 PROTEIN"/>
    <property type="match status" value="1"/>
</dbReference>
<dbReference type="Gene3D" id="1.10.10.60">
    <property type="entry name" value="Homeodomain-like"/>
    <property type="match status" value="1"/>
</dbReference>
<dbReference type="EMBL" id="CP024985">
    <property type="protein sequence ID" value="ATZ22076.1"/>
    <property type="molecule type" value="Genomic_DNA"/>
</dbReference>
<dbReference type="EMBL" id="CP024985">
    <property type="protein sequence ID" value="ATZ29495.1"/>
    <property type="molecule type" value="Genomic_DNA"/>
</dbReference>
<dbReference type="InterPro" id="IPR050204">
    <property type="entry name" value="AraC_XylS_family_regulators"/>
</dbReference>
<evidence type="ECO:0000256" key="2">
    <source>
        <dbReference type="ARBA" id="ARBA00023125"/>
    </source>
</evidence>
<dbReference type="KEGG" id="slx:SLAV_38660"/>
<keyword evidence="1" id="KW-0805">Transcription regulation</keyword>
<dbReference type="PANTHER" id="PTHR46796">
    <property type="entry name" value="HTH-TYPE TRANSCRIPTIONAL ACTIVATOR RHAS-RELATED"/>
    <property type="match status" value="1"/>
</dbReference>
<evidence type="ECO:0000256" key="3">
    <source>
        <dbReference type="ARBA" id="ARBA00023163"/>
    </source>
</evidence>
<organism evidence="5 7">
    <name type="scientific">Streptomyces lavendulae subsp. lavendulae</name>
    <dbReference type="NCBI Taxonomy" id="58340"/>
    <lineage>
        <taxon>Bacteria</taxon>
        <taxon>Bacillati</taxon>
        <taxon>Actinomycetota</taxon>
        <taxon>Actinomycetes</taxon>
        <taxon>Kitasatosporales</taxon>
        <taxon>Streptomycetaceae</taxon>
        <taxon>Streptomyces</taxon>
    </lineage>
</organism>
<dbReference type="GO" id="GO:0003700">
    <property type="term" value="F:DNA-binding transcription factor activity"/>
    <property type="evidence" value="ECO:0007669"/>
    <property type="project" value="InterPro"/>
</dbReference>
<feature type="domain" description="HTH araC/xylS-type" evidence="4">
    <location>
        <begin position="182"/>
        <end position="266"/>
    </location>
</feature>
<dbReference type="PROSITE" id="PS01124">
    <property type="entry name" value="HTH_ARAC_FAMILY_2"/>
    <property type="match status" value="1"/>
</dbReference>
<evidence type="ECO:0000313" key="7">
    <source>
        <dbReference type="Proteomes" id="UP000231791"/>
    </source>
</evidence>
<dbReference type="Pfam" id="PF12833">
    <property type="entry name" value="HTH_18"/>
    <property type="match status" value="1"/>
</dbReference>
<dbReference type="KEGG" id="slx:SLAV_00730"/>
<protein>
    <submittedName>
        <fullName evidence="5">Helix-turn-helix domain protein</fullName>
    </submittedName>
</protein>
<dbReference type="Proteomes" id="UP000231791">
    <property type="component" value="Chromosome"/>
</dbReference>